<keyword evidence="14" id="KW-1185">Reference proteome</keyword>
<keyword evidence="4 8" id="KW-0812">Transmembrane</keyword>
<dbReference type="InterPro" id="IPR012910">
    <property type="entry name" value="Plug_dom"/>
</dbReference>
<feature type="domain" description="TonB-dependent receptor plug" evidence="12">
    <location>
        <begin position="126"/>
        <end position="245"/>
    </location>
</feature>
<dbReference type="CDD" id="cd01347">
    <property type="entry name" value="ligand_gated_channel"/>
    <property type="match status" value="1"/>
</dbReference>
<accession>A0A7W4J553</accession>
<dbReference type="InterPro" id="IPR000531">
    <property type="entry name" value="Beta-barrel_TonB"/>
</dbReference>
<keyword evidence="7 8" id="KW-0998">Cell outer membrane</keyword>
<organism evidence="13 14">
    <name type="scientific">Gluconacetobacter johannae</name>
    <dbReference type="NCBI Taxonomy" id="112140"/>
    <lineage>
        <taxon>Bacteria</taxon>
        <taxon>Pseudomonadati</taxon>
        <taxon>Pseudomonadota</taxon>
        <taxon>Alphaproteobacteria</taxon>
        <taxon>Acetobacterales</taxon>
        <taxon>Acetobacteraceae</taxon>
        <taxon>Gluconacetobacter</taxon>
    </lineage>
</organism>
<evidence type="ECO:0000313" key="14">
    <source>
        <dbReference type="Proteomes" id="UP000561066"/>
    </source>
</evidence>
<comment type="caution">
    <text evidence="13">The sequence shown here is derived from an EMBL/GenBank/DDBJ whole genome shotgun (WGS) entry which is preliminary data.</text>
</comment>
<dbReference type="Gene3D" id="2.170.130.10">
    <property type="entry name" value="TonB-dependent receptor, plug domain"/>
    <property type="match status" value="1"/>
</dbReference>
<gene>
    <name evidence="13" type="ORF">HLH21_02735</name>
</gene>
<feature type="region of interest" description="Disordered" evidence="10">
    <location>
        <begin position="79"/>
        <end position="111"/>
    </location>
</feature>
<dbReference type="PANTHER" id="PTHR47234">
    <property type="match status" value="1"/>
</dbReference>
<dbReference type="Proteomes" id="UP000561066">
    <property type="component" value="Unassembled WGS sequence"/>
</dbReference>
<name>A0A7W4J553_9PROT</name>
<evidence type="ECO:0000256" key="3">
    <source>
        <dbReference type="ARBA" id="ARBA00022452"/>
    </source>
</evidence>
<keyword evidence="13" id="KW-0675">Receptor</keyword>
<protein>
    <submittedName>
        <fullName evidence="13">TonB-dependent receptor</fullName>
    </submittedName>
</protein>
<evidence type="ECO:0000256" key="2">
    <source>
        <dbReference type="ARBA" id="ARBA00022448"/>
    </source>
</evidence>
<dbReference type="PROSITE" id="PS52016">
    <property type="entry name" value="TONB_DEPENDENT_REC_3"/>
    <property type="match status" value="1"/>
</dbReference>
<evidence type="ECO:0000256" key="5">
    <source>
        <dbReference type="ARBA" id="ARBA00023077"/>
    </source>
</evidence>
<dbReference type="Pfam" id="PF00593">
    <property type="entry name" value="TonB_dep_Rec_b-barrel"/>
    <property type="match status" value="1"/>
</dbReference>
<keyword evidence="6 8" id="KW-0472">Membrane</keyword>
<evidence type="ECO:0000256" key="6">
    <source>
        <dbReference type="ARBA" id="ARBA00023136"/>
    </source>
</evidence>
<keyword evidence="3 8" id="KW-1134">Transmembrane beta strand</keyword>
<dbReference type="GO" id="GO:0009279">
    <property type="term" value="C:cell outer membrane"/>
    <property type="evidence" value="ECO:0007669"/>
    <property type="project" value="UniProtKB-SubCell"/>
</dbReference>
<feature type="domain" description="TonB-dependent receptor-like beta-barrel" evidence="11">
    <location>
        <begin position="401"/>
        <end position="868"/>
    </location>
</feature>
<keyword evidence="5 9" id="KW-0798">TonB box</keyword>
<dbReference type="PANTHER" id="PTHR47234:SF3">
    <property type="entry name" value="SECRETIN_TONB SHORT N-TERMINAL DOMAIN-CONTAINING PROTEIN"/>
    <property type="match status" value="1"/>
</dbReference>
<evidence type="ECO:0000256" key="10">
    <source>
        <dbReference type="SAM" id="MobiDB-lite"/>
    </source>
</evidence>
<evidence type="ECO:0000313" key="13">
    <source>
        <dbReference type="EMBL" id="MBB2174841.1"/>
    </source>
</evidence>
<reference evidence="13 14" key="1">
    <citation type="submission" date="2020-04" db="EMBL/GenBank/DDBJ databases">
        <title>Description of novel Gluconacetobacter.</title>
        <authorList>
            <person name="Sombolestani A."/>
        </authorList>
    </citation>
    <scope>NUCLEOTIDE SEQUENCE [LARGE SCALE GENOMIC DNA]</scope>
    <source>
        <strain evidence="13 14">LMG 21312</strain>
    </source>
</reference>
<comment type="subcellular location">
    <subcellularLocation>
        <location evidence="1 8">Cell outer membrane</location>
        <topology evidence="1 8">Multi-pass membrane protein</topology>
    </subcellularLocation>
</comment>
<sequence>MLLQHSPESRSHGNVDVALSTKLAIHRREKVKFLATSRWKAGTALRPVTCLAAFGLFATAAVTLPQAATARANDGSLEAQDDNIAKKPSRAAATGKARGGAHSKHKSDADEQVIVTGTRAPNRHARQSSSPITVVTAAALARTGVPNLGEALARTYPSINIQAMGQNADALTSSIRMRGLNPNHVLVLVDGVRRHTTANISTGAGVNFGSTPTDLNTIPAASIDHIEVLEDGAAALYGSDAIAGVVNIITKKKPSGLHVSATTGANAYNGDGWTAQLDADGGIRLGNDGYLHLSGQFMHRDYSVIKAIDHRLIEDQAPPGAYTAGAYTGNLKVPLYSNKVTNVPEETRESLALAFGKPLSAKVDGYGLITYAHRHSQAFEQFRLPTVLPSVYPYGFEPIDAGDENDYAATLGLKGHDFFGFDWNLSTTYGADQINISTNNNINLGMLKPTCVPASVDPTSPFASGDGCGYAKTEFFLKGFTAAQWDNKLDFRRGFTLPFHMPLNLAFGAEHRLETYELSPGEPSSYQLGGPQAIVGLTPSNAGSWSRDIWAGYVDTDIKPLPHWDIDLAGRFEHYTDSGNTENGKVSTRYDFTRRIAIRGTVSNGFRAPTLAEQHYSSASLSPTIAGGLLPANSAAARELGATPLKPERSWNLSGGFVLEPIDGFHVEVDAYQIAIRDRLVSSSSYNGLPAVAALESFGFSVPSTIPAQNVTANYITNGASTRTQGVDIKADYLLHLHRYGNVALTAALDLNRTRVGHIASGANGAPLLNAQAISQFTTEYPRSKLILNALWTIGNFDINVRQSRYGETTSLLTYQDWATGTCPDGSPKQYSTKCFYQFKGAPRWLTDLQIGYRVNSNWHVAVGANNIFNIRPRNIPQSTRYNGTNIYDTNAASIPMTGGYYYGRVDMTF</sequence>
<evidence type="ECO:0000256" key="4">
    <source>
        <dbReference type="ARBA" id="ARBA00022692"/>
    </source>
</evidence>
<evidence type="ECO:0000256" key="8">
    <source>
        <dbReference type="PROSITE-ProRule" id="PRU01360"/>
    </source>
</evidence>
<dbReference type="InterPro" id="IPR037066">
    <property type="entry name" value="Plug_dom_sf"/>
</dbReference>
<evidence type="ECO:0000259" key="12">
    <source>
        <dbReference type="Pfam" id="PF07715"/>
    </source>
</evidence>
<dbReference type="SUPFAM" id="SSF56935">
    <property type="entry name" value="Porins"/>
    <property type="match status" value="1"/>
</dbReference>
<evidence type="ECO:0000256" key="1">
    <source>
        <dbReference type="ARBA" id="ARBA00004571"/>
    </source>
</evidence>
<dbReference type="InterPro" id="IPR036942">
    <property type="entry name" value="Beta-barrel_TonB_sf"/>
</dbReference>
<evidence type="ECO:0000256" key="9">
    <source>
        <dbReference type="RuleBase" id="RU003357"/>
    </source>
</evidence>
<dbReference type="Gene3D" id="2.40.170.20">
    <property type="entry name" value="TonB-dependent receptor, beta-barrel domain"/>
    <property type="match status" value="1"/>
</dbReference>
<dbReference type="RefSeq" id="WP_182940930.1">
    <property type="nucleotide sequence ID" value="NZ_JABEQH010000003.1"/>
</dbReference>
<dbReference type="EMBL" id="JABEQH010000003">
    <property type="protein sequence ID" value="MBB2174841.1"/>
    <property type="molecule type" value="Genomic_DNA"/>
</dbReference>
<dbReference type="InterPro" id="IPR039426">
    <property type="entry name" value="TonB-dep_rcpt-like"/>
</dbReference>
<comment type="similarity">
    <text evidence="8 9">Belongs to the TonB-dependent receptor family.</text>
</comment>
<dbReference type="Pfam" id="PF07715">
    <property type="entry name" value="Plug"/>
    <property type="match status" value="1"/>
</dbReference>
<dbReference type="AlphaFoldDB" id="A0A7W4J553"/>
<evidence type="ECO:0000256" key="7">
    <source>
        <dbReference type="ARBA" id="ARBA00023237"/>
    </source>
</evidence>
<evidence type="ECO:0000259" key="11">
    <source>
        <dbReference type="Pfam" id="PF00593"/>
    </source>
</evidence>
<proteinExistence type="inferred from homology"/>
<keyword evidence="2 8" id="KW-0813">Transport</keyword>